<keyword evidence="1" id="KW-0472">Membrane</keyword>
<dbReference type="EMBL" id="JACTNF010000009">
    <property type="protein sequence ID" value="MBO1074994.1"/>
    <property type="molecule type" value="Genomic_DNA"/>
</dbReference>
<keyword evidence="1" id="KW-1133">Transmembrane helix</keyword>
<evidence type="ECO:0000313" key="2">
    <source>
        <dbReference type="EMBL" id="MBO1074994.1"/>
    </source>
</evidence>
<accession>A0ABS3KBZ6</accession>
<dbReference type="RefSeq" id="WP_207446912.1">
    <property type="nucleotide sequence ID" value="NZ_CP061091.1"/>
</dbReference>
<reference evidence="2 3" key="1">
    <citation type="submission" date="2020-09" db="EMBL/GenBank/DDBJ databases">
        <title>Roseomonas.</title>
        <authorList>
            <person name="Zhu W."/>
        </authorList>
    </citation>
    <scope>NUCLEOTIDE SEQUENCE [LARGE SCALE GENOMIC DNA]</scope>
    <source>
        <strain evidence="2 3">1311</strain>
    </source>
</reference>
<evidence type="ECO:0000256" key="1">
    <source>
        <dbReference type="SAM" id="Phobius"/>
    </source>
</evidence>
<keyword evidence="3" id="KW-1185">Reference proteome</keyword>
<keyword evidence="1" id="KW-0812">Transmembrane</keyword>
<protein>
    <submittedName>
        <fullName evidence="2">Uncharacterized protein</fullName>
    </submittedName>
</protein>
<dbReference type="Proteomes" id="UP001518990">
    <property type="component" value="Unassembled WGS sequence"/>
</dbReference>
<evidence type="ECO:0000313" key="3">
    <source>
        <dbReference type="Proteomes" id="UP001518990"/>
    </source>
</evidence>
<name>A0ABS3KBZ6_9PROT</name>
<feature type="transmembrane region" description="Helical" evidence="1">
    <location>
        <begin position="20"/>
        <end position="37"/>
    </location>
</feature>
<comment type="caution">
    <text evidence="2">The sequence shown here is derived from an EMBL/GenBank/DDBJ whole genome shotgun (WGS) entry which is preliminary data.</text>
</comment>
<sequence>MTDPAPLIEIAGAALPLLKAWLVLSVLTTGLFCWACHNADPQHEAGMAGLGHPTA</sequence>
<organism evidence="2 3">
    <name type="scientific">Roseomonas marmotae</name>
    <dbReference type="NCBI Taxonomy" id="2768161"/>
    <lineage>
        <taxon>Bacteria</taxon>
        <taxon>Pseudomonadati</taxon>
        <taxon>Pseudomonadota</taxon>
        <taxon>Alphaproteobacteria</taxon>
        <taxon>Acetobacterales</taxon>
        <taxon>Roseomonadaceae</taxon>
        <taxon>Roseomonas</taxon>
    </lineage>
</organism>
<gene>
    <name evidence="2" type="ORF">IAI60_10280</name>
</gene>
<proteinExistence type="predicted"/>